<dbReference type="Proteomes" id="UP000829685">
    <property type="component" value="Unassembled WGS sequence"/>
</dbReference>
<evidence type="ECO:0000313" key="3">
    <source>
        <dbReference type="Proteomes" id="UP000829685"/>
    </source>
</evidence>
<dbReference type="AlphaFoldDB" id="A0A9P9WMX9"/>
<evidence type="ECO:0000313" key="2">
    <source>
        <dbReference type="EMBL" id="KAI1871781.1"/>
    </source>
</evidence>
<gene>
    <name evidence="2" type="ORF">JX265_005767</name>
</gene>
<feature type="region of interest" description="Disordered" evidence="1">
    <location>
        <begin position="98"/>
        <end position="142"/>
    </location>
</feature>
<reference evidence="2" key="1">
    <citation type="submission" date="2021-03" db="EMBL/GenBank/DDBJ databases">
        <title>Revisited historic fungal species revealed as producer of novel bioactive compounds through whole genome sequencing and comparative genomics.</title>
        <authorList>
            <person name="Vignolle G.A."/>
            <person name="Hochenegger N."/>
            <person name="Mach R.L."/>
            <person name="Mach-Aigner A.R."/>
            <person name="Javad Rahimi M."/>
            <person name="Salim K.A."/>
            <person name="Chan C.M."/>
            <person name="Lim L.B.L."/>
            <person name="Cai F."/>
            <person name="Druzhinina I.S."/>
            <person name="U'Ren J.M."/>
            <person name="Derntl C."/>
        </authorList>
    </citation>
    <scope>NUCLEOTIDE SEQUENCE</scope>
    <source>
        <strain evidence="2">TUCIM 5799</strain>
    </source>
</reference>
<dbReference type="EMBL" id="JAFIMR010000012">
    <property type="protein sequence ID" value="KAI1871781.1"/>
    <property type="molecule type" value="Genomic_DNA"/>
</dbReference>
<protein>
    <submittedName>
        <fullName evidence="2">Uncharacterized protein</fullName>
    </submittedName>
</protein>
<feature type="compositionally biased region" description="Basic and acidic residues" evidence="1">
    <location>
        <begin position="98"/>
        <end position="107"/>
    </location>
</feature>
<accession>A0A9P9WMX9</accession>
<name>A0A9P9WMX9_9PEZI</name>
<proteinExistence type="predicted"/>
<evidence type="ECO:0000256" key="1">
    <source>
        <dbReference type="SAM" id="MobiDB-lite"/>
    </source>
</evidence>
<comment type="caution">
    <text evidence="2">The sequence shown here is derived from an EMBL/GenBank/DDBJ whole genome shotgun (WGS) entry which is preliminary data.</text>
</comment>
<sequence>MTATYSSLNGPMGFSQGKIDATGIELITDTIASTQHVLRVLENMKKHGDYQTAPWNATSTEACLEYVQVFSNAIKGQVSVLEGVARSVAIDIKHAKDDNPIDADDVRASAWGSGSEPVATAQHHGSDSEPPSDVFQPSTNGSEGGGWLPCGHECTTPTEDEFEESQCQESCSGDHSFDRSGSIAGPKYEWGCDNYHANGGHAATAQCHVDDRTRDNGGKSYWDSPAYFAGSQASIANHKNQRISGRDGGGWGQRGDDAEGSWAGATGYKDVHAFNNSHGGGWGEKRNSVSQHHCTCSGW</sequence>
<keyword evidence="3" id="KW-1185">Reference proteome</keyword>
<organism evidence="2 3">
    <name type="scientific">Neoarthrinium moseri</name>
    <dbReference type="NCBI Taxonomy" id="1658444"/>
    <lineage>
        <taxon>Eukaryota</taxon>
        <taxon>Fungi</taxon>
        <taxon>Dikarya</taxon>
        <taxon>Ascomycota</taxon>
        <taxon>Pezizomycotina</taxon>
        <taxon>Sordariomycetes</taxon>
        <taxon>Xylariomycetidae</taxon>
        <taxon>Amphisphaeriales</taxon>
        <taxon>Apiosporaceae</taxon>
        <taxon>Neoarthrinium</taxon>
    </lineage>
</organism>